<accession>A0A437QJ76</accession>
<dbReference type="PANTHER" id="PTHR30381:SF0">
    <property type="entry name" value="FLAGELLAR P-RING PROTEIN"/>
    <property type="match status" value="1"/>
</dbReference>
<dbReference type="GO" id="GO:0009428">
    <property type="term" value="C:bacterial-type flagellum basal body, distal rod, P ring"/>
    <property type="evidence" value="ECO:0007669"/>
    <property type="project" value="InterPro"/>
</dbReference>
<keyword evidence="7" id="KW-0966">Cell projection</keyword>
<evidence type="ECO:0000313" key="8">
    <source>
        <dbReference type="Proteomes" id="UP000283077"/>
    </source>
</evidence>
<evidence type="ECO:0000313" key="7">
    <source>
        <dbReference type="EMBL" id="RVU34551.1"/>
    </source>
</evidence>
<dbReference type="GO" id="GO:0071973">
    <property type="term" value="P:bacterial-type flagellum-dependent cell motility"/>
    <property type="evidence" value="ECO:0007669"/>
    <property type="project" value="InterPro"/>
</dbReference>
<organism evidence="7 8">
    <name type="scientific">Rheinheimera riviphila</name>
    <dbReference type="NCBI Taxonomy" id="1834037"/>
    <lineage>
        <taxon>Bacteria</taxon>
        <taxon>Pseudomonadati</taxon>
        <taxon>Pseudomonadota</taxon>
        <taxon>Gammaproteobacteria</taxon>
        <taxon>Chromatiales</taxon>
        <taxon>Chromatiaceae</taxon>
        <taxon>Rheinheimera</taxon>
    </lineage>
</organism>
<name>A0A437QJ76_9GAMM</name>
<dbReference type="NCBIfam" id="NF003676">
    <property type="entry name" value="PRK05303.1"/>
    <property type="match status" value="1"/>
</dbReference>
<proteinExistence type="inferred from homology"/>
<gene>
    <name evidence="6" type="primary">flgI</name>
    <name evidence="7" type="ORF">EOE67_15015</name>
</gene>
<keyword evidence="7" id="KW-0282">Flagellum</keyword>
<evidence type="ECO:0000256" key="6">
    <source>
        <dbReference type="HAMAP-Rule" id="MF_00416"/>
    </source>
</evidence>
<evidence type="ECO:0000256" key="4">
    <source>
        <dbReference type="ARBA" id="ARBA00022729"/>
    </source>
</evidence>
<sequence length="367" mass="38321" precursor="true">MNTTSWIAVLSLFVCVGSSFQAQAARIKDVASVEGVRSNQLVGYGLVVGLPGTGEQSPFTEQSFKTMLANFGINLPAGMKSQIKNVAAVAVHAELPAFAKPGQNIDVTVSSVGSSKGLRGGTLLQTFLKGLDGQVYAVAQGSLIVSGLGAEGADGSKVVVNTPTVGRVPNGGTVEREVITPFAQGDYITFNLNRGDFTTAKNLAAAINTFIGDDTARTLDARSIQVRAPRDVTQRVSYLSTLENLTFEPASDAAKIIINSRTGTIVIGKEVRLFPAAITHGGMTVTIAENPTVSQPNPLAEGETVVVPNTIIDVRPDRSRMFKFDPGTTLDELVSTVNAVGAAPGDLMAILEALKEAGAIHGELVVI</sequence>
<dbReference type="Proteomes" id="UP000283077">
    <property type="component" value="Unassembled WGS sequence"/>
</dbReference>
<dbReference type="InterPro" id="IPR001782">
    <property type="entry name" value="Flag_FlgI"/>
</dbReference>
<dbReference type="OrthoDB" id="9786431at2"/>
<comment type="similarity">
    <text evidence="3 6">Belongs to the FlgI family.</text>
</comment>
<keyword evidence="8" id="KW-1185">Reference proteome</keyword>
<comment type="function">
    <text evidence="1 6">Assembles around the rod to form the L-ring and probably protects the motor/basal body from shearing forces during rotation.</text>
</comment>
<dbReference type="GO" id="GO:0005198">
    <property type="term" value="F:structural molecule activity"/>
    <property type="evidence" value="ECO:0007669"/>
    <property type="project" value="InterPro"/>
</dbReference>
<evidence type="ECO:0000256" key="1">
    <source>
        <dbReference type="ARBA" id="ARBA00002591"/>
    </source>
</evidence>
<feature type="signal peptide" evidence="6">
    <location>
        <begin position="1"/>
        <end position="24"/>
    </location>
</feature>
<comment type="subunit">
    <text evidence="6">The basal body constitutes a major portion of the flagellar organelle and consists of four rings (L,P,S, and M) mounted on a central rod.</text>
</comment>
<comment type="caution">
    <text evidence="7">The sequence shown here is derived from an EMBL/GenBank/DDBJ whole genome shotgun (WGS) entry which is preliminary data.</text>
</comment>
<dbReference type="EMBL" id="SACS01000017">
    <property type="protein sequence ID" value="RVU34551.1"/>
    <property type="molecule type" value="Genomic_DNA"/>
</dbReference>
<feature type="chain" id="PRO_5019597940" description="Flagellar P-ring protein" evidence="6">
    <location>
        <begin position="25"/>
        <end position="367"/>
    </location>
</feature>
<dbReference type="AlphaFoldDB" id="A0A437QJ76"/>
<dbReference type="PRINTS" id="PR01010">
    <property type="entry name" value="FLGPRINGFLGI"/>
</dbReference>
<comment type="subcellular location">
    <subcellularLocation>
        <location evidence="2 6">Bacterial flagellum basal body</location>
    </subcellularLocation>
</comment>
<dbReference type="HAMAP" id="MF_00416">
    <property type="entry name" value="FlgI"/>
    <property type="match status" value="1"/>
</dbReference>
<keyword evidence="4 6" id="KW-0732">Signal</keyword>
<keyword evidence="5 6" id="KW-0975">Bacterial flagellum</keyword>
<evidence type="ECO:0000256" key="5">
    <source>
        <dbReference type="ARBA" id="ARBA00023143"/>
    </source>
</evidence>
<evidence type="ECO:0000256" key="2">
    <source>
        <dbReference type="ARBA" id="ARBA00004117"/>
    </source>
</evidence>
<dbReference type="Pfam" id="PF02119">
    <property type="entry name" value="FlgI"/>
    <property type="match status" value="1"/>
</dbReference>
<dbReference type="PANTHER" id="PTHR30381">
    <property type="entry name" value="FLAGELLAR P-RING PERIPLASMIC PROTEIN FLGI"/>
    <property type="match status" value="1"/>
</dbReference>
<evidence type="ECO:0000256" key="3">
    <source>
        <dbReference type="ARBA" id="ARBA00008994"/>
    </source>
</evidence>
<dbReference type="GO" id="GO:0030288">
    <property type="term" value="C:outer membrane-bounded periplasmic space"/>
    <property type="evidence" value="ECO:0007669"/>
    <property type="project" value="InterPro"/>
</dbReference>
<protein>
    <recommendedName>
        <fullName evidence="6">Flagellar P-ring protein</fullName>
    </recommendedName>
    <alternativeName>
        <fullName evidence="6">Basal body P-ring protein</fullName>
    </alternativeName>
</protein>
<reference evidence="7 8" key="1">
    <citation type="submission" date="2019-01" db="EMBL/GenBank/DDBJ databases">
        <authorList>
            <person name="Chen W.-M."/>
        </authorList>
    </citation>
    <scope>NUCLEOTIDE SEQUENCE [LARGE SCALE GENOMIC DNA]</scope>
    <source>
        <strain evidence="7 8">KYPC3</strain>
    </source>
</reference>
<dbReference type="RefSeq" id="WP_127700149.1">
    <property type="nucleotide sequence ID" value="NZ_SACS01000017.1"/>
</dbReference>
<keyword evidence="7" id="KW-0969">Cilium</keyword>